<protein>
    <submittedName>
        <fullName evidence="1">Uncharacterized protein</fullName>
    </submittedName>
</protein>
<reference evidence="1" key="1">
    <citation type="submission" date="2020-03" db="EMBL/GenBank/DDBJ databases">
        <title>The deep terrestrial virosphere.</title>
        <authorList>
            <person name="Holmfeldt K."/>
            <person name="Nilsson E."/>
            <person name="Simone D."/>
            <person name="Lopez-Fernandez M."/>
            <person name="Wu X."/>
            <person name="de Brujin I."/>
            <person name="Lundin D."/>
            <person name="Andersson A."/>
            <person name="Bertilsson S."/>
            <person name="Dopson M."/>
        </authorList>
    </citation>
    <scope>NUCLEOTIDE SEQUENCE</scope>
    <source>
        <strain evidence="1">MM415B01778</strain>
    </source>
</reference>
<accession>A0A6M3III2</accession>
<gene>
    <name evidence="1" type="ORF">MM415B01778_0010</name>
</gene>
<proteinExistence type="predicted"/>
<dbReference type="EMBL" id="MT141243">
    <property type="protein sequence ID" value="QJA56877.1"/>
    <property type="molecule type" value="Genomic_DNA"/>
</dbReference>
<sequence>MAISLYTVATSGRYGEPFDRQTNITTNGRYDKLIKLTPIVVEVTKPILRFVMRKPVLAYDMKKPNIRMVAK</sequence>
<organism evidence="1">
    <name type="scientific">viral metagenome</name>
    <dbReference type="NCBI Taxonomy" id="1070528"/>
    <lineage>
        <taxon>unclassified sequences</taxon>
        <taxon>metagenomes</taxon>
        <taxon>organismal metagenomes</taxon>
    </lineage>
</organism>
<dbReference type="AlphaFoldDB" id="A0A6M3III2"/>
<evidence type="ECO:0000313" key="1">
    <source>
        <dbReference type="EMBL" id="QJA56877.1"/>
    </source>
</evidence>
<name>A0A6M3III2_9ZZZZ</name>